<sequence>MTSTAFGVQEGHVYPEPVHEVFPGTLRIIDGWLRPNDAPGWGIDLDEAAAARFPAELAFHDAWAAGVRGPDGGLIAP</sequence>
<dbReference type="EMBL" id="AP027729">
    <property type="protein sequence ID" value="BDZ41804.1"/>
    <property type="molecule type" value="Genomic_DNA"/>
</dbReference>
<dbReference type="Gene3D" id="3.20.20.120">
    <property type="entry name" value="Enolase-like C-terminal domain"/>
    <property type="match status" value="1"/>
</dbReference>
<evidence type="ECO:0000313" key="2">
    <source>
        <dbReference type="Proteomes" id="UP001321475"/>
    </source>
</evidence>
<dbReference type="InterPro" id="IPR036849">
    <property type="entry name" value="Enolase-like_C_sf"/>
</dbReference>
<dbReference type="Proteomes" id="UP001321475">
    <property type="component" value="Chromosome"/>
</dbReference>
<evidence type="ECO:0000313" key="1">
    <source>
        <dbReference type="EMBL" id="BDZ41804.1"/>
    </source>
</evidence>
<name>A0ABN6XAD0_9CELL</name>
<accession>A0ABN6XAD0</accession>
<reference evidence="2" key="1">
    <citation type="journal article" date="2019" name="Int. J. Syst. Evol. Microbiol.">
        <title>The Global Catalogue of Microorganisms (GCM) 10K type strain sequencing project: providing services to taxonomists for standard genome sequencing and annotation.</title>
        <authorList>
            <consortium name="The Broad Institute Genomics Platform"/>
            <consortium name="The Broad Institute Genome Sequencing Center for Infectious Disease"/>
            <person name="Wu L."/>
            <person name="Ma J."/>
        </authorList>
    </citation>
    <scope>NUCLEOTIDE SEQUENCE [LARGE SCALE GENOMIC DNA]</scope>
    <source>
        <strain evidence="2">NBRC 108565</strain>
    </source>
</reference>
<protein>
    <submittedName>
        <fullName evidence="1">Uncharacterized protein</fullName>
    </submittedName>
</protein>
<proteinExistence type="predicted"/>
<organism evidence="1 2">
    <name type="scientific">Paraoerskovia sediminicola</name>
    <dbReference type="NCBI Taxonomy" id="1138587"/>
    <lineage>
        <taxon>Bacteria</taxon>
        <taxon>Bacillati</taxon>
        <taxon>Actinomycetota</taxon>
        <taxon>Actinomycetes</taxon>
        <taxon>Micrococcales</taxon>
        <taxon>Cellulomonadaceae</taxon>
        <taxon>Paraoerskovia</taxon>
    </lineage>
</organism>
<gene>
    <name evidence="1" type="ORF">GCM10025865_11030</name>
</gene>
<keyword evidence="2" id="KW-1185">Reference proteome</keyword>
<dbReference type="SUPFAM" id="SSF51604">
    <property type="entry name" value="Enolase C-terminal domain-like"/>
    <property type="match status" value="1"/>
</dbReference>